<dbReference type="Gene3D" id="3.40.710.10">
    <property type="entry name" value="DD-peptidase/beta-lactamase superfamily"/>
    <property type="match status" value="1"/>
</dbReference>
<dbReference type="GO" id="GO:0016787">
    <property type="term" value="F:hydrolase activity"/>
    <property type="evidence" value="ECO:0007669"/>
    <property type="project" value="UniProtKB-KW"/>
</dbReference>
<name>A0ABT5ZC80_9ACTN</name>
<proteinExistence type="predicted"/>
<dbReference type="Proteomes" id="UP001220022">
    <property type="component" value="Unassembled WGS sequence"/>
</dbReference>
<keyword evidence="2" id="KW-0378">Hydrolase</keyword>
<dbReference type="SUPFAM" id="SSF56601">
    <property type="entry name" value="beta-lactamase/transpeptidase-like"/>
    <property type="match status" value="1"/>
</dbReference>
<comment type="caution">
    <text evidence="2">The sequence shown here is derived from an EMBL/GenBank/DDBJ whole genome shotgun (WGS) entry which is preliminary data.</text>
</comment>
<dbReference type="InterPro" id="IPR012338">
    <property type="entry name" value="Beta-lactam/transpept-like"/>
</dbReference>
<sequence>MEIQGSCSEQFSAVREVFADSLHSGSDIGASVAVFLDGEPVVDLWGGYADQARTQPWQRDTITNVWSTTKTMTALCAVVLADRGELDLFAPVAKYWPEFATAGKDRIEVRHLLSHTAGLPDWDQLMTLDDLCDWEKATTLLARQPPGWEPGTASGYHRFTYGFLIGEVIRRICQLSIGTFFADQIAAPLGADFHIGLAAEHDHRVSDVIPALGPAPAANPRVTIPVGAYVTTQDTWRLQWRRAEIPAAAGYGNARSVAAVQSVLACGGQTLQGRLLSEATCRTVLDEQSHGIDLVLGIPLRFGMGYALNASDGPISTTNPHTCYWGGRGGSLIVNDLGARMTVAYVMNQMTNLGLTDPRGQNLLQAAYKGLTLPRCAS</sequence>
<dbReference type="EMBL" id="JARHTQ010000056">
    <property type="protein sequence ID" value="MDF2261399.1"/>
    <property type="molecule type" value="Genomic_DNA"/>
</dbReference>
<dbReference type="InterPro" id="IPR001466">
    <property type="entry name" value="Beta-lactam-related"/>
</dbReference>
<evidence type="ECO:0000313" key="3">
    <source>
        <dbReference type="Proteomes" id="UP001220022"/>
    </source>
</evidence>
<keyword evidence="3" id="KW-1185">Reference proteome</keyword>
<dbReference type="PANTHER" id="PTHR43319:SF3">
    <property type="entry name" value="BETA-LACTAMASE-RELATED DOMAIN-CONTAINING PROTEIN"/>
    <property type="match status" value="1"/>
</dbReference>
<reference evidence="2 3" key="1">
    <citation type="submission" date="2023-03" db="EMBL/GenBank/DDBJ databases">
        <title>Draft genome sequence of type strain Streptomyces ferralitis JCM 14344.</title>
        <authorList>
            <person name="Klaysubun C."/>
            <person name="Duangmal K."/>
        </authorList>
    </citation>
    <scope>NUCLEOTIDE SEQUENCE [LARGE SCALE GENOMIC DNA]</scope>
    <source>
        <strain evidence="2 3">JCM 14344</strain>
    </source>
</reference>
<feature type="domain" description="Beta-lactamase-related" evidence="1">
    <location>
        <begin position="16"/>
        <end position="365"/>
    </location>
</feature>
<evidence type="ECO:0000259" key="1">
    <source>
        <dbReference type="Pfam" id="PF00144"/>
    </source>
</evidence>
<protein>
    <submittedName>
        <fullName evidence="2">Serine hydrolase</fullName>
    </submittedName>
</protein>
<dbReference type="InterPro" id="IPR052907">
    <property type="entry name" value="Beta-lactamase/esterase"/>
</dbReference>
<organism evidence="2 3">
    <name type="scientific">Streptantibioticus ferralitis</name>
    <dbReference type="NCBI Taxonomy" id="236510"/>
    <lineage>
        <taxon>Bacteria</taxon>
        <taxon>Bacillati</taxon>
        <taxon>Actinomycetota</taxon>
        <taxon>Actinomycetes</taxon>
        <taxon>Kitasatosporales</taxon>
        <taxon>Streptomycetaceae</taxon>
        <taxon>Streptantibioticus</taxon>
    </lineage>
</organism>
<dbReference type="Pfam" id="PF00144">
    <property type="entry name" value="Beta-lactamase"/>
    <property type="match status" value="1"/>
</dbReference>
<accession>A0ABT5ZC80</accession>
<dbReference type="RefSeq" id="WP_275822965.1">
    <property type="nucleotide sequence ID" value="NZ_BAAANM010000047.1"/>
</dbReference>
<dbReference type="PANTHER" id="PTHR43319">
    <property type="entry name" value="BETA-LACTAMASE-RELATED"/>
    <property type="match status" value="1"/>
</dbReference>
<evidence type="ECO:0000313" key="2">
    <source>
        <dbReference type="EMBL" id="MDF2261399.1"/>
    </source>
</evidence>
<gene>
    <name evidence="2" type="ORF">P2L57_38475</name>
</gene>